<proteinExistence type="predicted"/>
<accession>A0ABT9WMV6</accession>
<dbReference type="EMBL" id="JAUSTT010000001">
    <property type="protein sequence ID" value="MDQ0174439.1"/>
    <property type="molecule type" value="Genomic_DNA"/>
</dbReference>
<name>A0ABT9WMV6_9BACI</name>
<dbReference type="RefSeq" id="WP_307225897.1">
    <property type="nucleotide sequence ID" value="NZ_JAUSTT010000001.1"/>
</dbReference>
<protein>
    <submittedName>
        <fullName evidence="2">Uncharacterized protein</fullName>
    </submittedName>
</protein>
<evidence type="ECO:0000313" key="2">
    <source>
        <dbReference type="EMBL" id="MDQ0174439.1"/>
    </source>
</evidence>
<evidence type="ECO:0000256" key="1">
    <source>
        <dbReference type="SAM" id="Coils"/>
    </source>
</evidence>
<reference evidence="2 3" key="1">
    <citation type="submission" date="2023-07" db="EMBL/GenBank/DDBJ databases">
        <title>Genomic Encyclopedia of Type Strains, Phase IV (KMG-IV): sequencing the most valuable type-strain genomes for metagenomic binning, comparative biology and taxonomic classification.</title>
        <authorList>
            <person name="Goeker M."/>
        </authorList>
    </citation>
    <scope>NUCLEOTIDE SEQUENCE [LARGE SCALE GENOMIC DNA]</scope>
    <source>
        <strain evidence="2 3">DSM 23837</strain>
    </source>
</reference>
<gene>
    <name evidence="2" type="ORF">J2S08_000270</name>
</gene>
<comment type="caution">
    <text evidence="2">The sequence shown here is derived from an EMBL/GenBank/DDBJ whole genome shotgun (WGS) entry which is preliminary data.</text>
</comment>
<sequence>MTKRYTATLHAIERAHLRFGVALENAETWFREELRRAKYISSQGSNKIIYENEGKTFVVNVDERKIITVRPTADAAFLQPIFERERRKAKRLLTKTTRALELEMAHLLIEKGEQTLNKARARNPKTRALIQERINEIEAKINECKTDIARAKDEYENHCRVLSLVGG</sequence>
<organism evidence="2 3">
    <name type="scientific">Bacillus chungangensis</name>
    <dbReference type="NCBI Taxonomy" id="587633"/>
    <lineage>
        <taxon>Bacteria</taxon>
        <taxon>Bacillati</taxon>
        <taxon>Bacillota</taxon>
        <taxon>Bacilli</taxon>
        <taxon>Bacillales</taxon>
        <taxon>Bacillaceae</taxon>
        <taxon>Bacillus</taxon>
    </lineage>
</organism>
<feature type="coiled-coil region" evidence="1">
    <location>
        <begin position="127"/>
        <end position="154"/>
    </location>
</feature>
<evidence type="ECO:0000313" key="3">
    <source>
        <dbReference type="Proteomes" id="UP001223586"/>
    </source>
</evidence>
<keyword evidence="3" id="KW-1185">Reference proteome</keyword>
<keyword evidence="1" id="KW-0175">Coiled coil</keyword>
<dbReference type="Proteomes" id="UP001223586">
    <property type="component" value="Unassembled WGS sequence"/>
</dbReference>